<dbReference type="SMART" id="SM00448">
    <property type="entry name" value="REC"/>
    <property type="match status" value="1"/>
</dbReference>
<feature type="domain" description="Response regulatory" evidence="11">
    <location>
        <begin position="486"/>
        <end position="603"/>
    </location>
</feature>
<dbReference type="PANTHER" id="PTHR45339:SF1">
    <property type="entry name" value="HYBRID SIGNAL TRANSDUCTION HISTIDINE KINASE J"/>
    <property type="match status" value="1"/>
</dbReference>
<dbReference type="CDD" id="cd06225">
    <property type="entry name" value="HAMP"/>
    <property type="match status" value="1"/>
</dbReference>
<dbReference type="InterPro" id="IPR036097">
    <property type="entry name" value="HisK_dim/P_sf"/>
</dbReference>
<evidence type="ECO:0000256" key="3">
    <source>
        <dbReference type="ARBA" id="ARBA00012438"/>
    </source>
</evidence>
<dbReference type="InterPro" id="IPR011006">
    <property type="entry name" value="CheY-like_superfamily"/>
</dbReference>
<dbReference type="PANTHER" id="PTHR45339">
    <property type="entry name" value="HYBRID SIGNAL TRANSDUCTION HISTIDINE KINASE J"/>
    <property type="match status" value="1"/>
</dbReference>
<keyword evidence="4 8" id="KW-0597">Phosphoprotein</keyword>
<evidence type="ECO:0000256" key="5">
    <source>
        <dbReference type="ARBA" id="ARBA00022679"/>
    </source>
</evidence>
<evidence type="ECO:0000313" key="13">
    <source>
        <dbReference type="EMBL" id="VVV04334.1"/>
    </source>
</evidence>
<dbReference type="FunFam" id="3.30.565.10:FF:000010">
    <property type="entry name" value="Sensor histidine kinase RcsC"/>
    <property type="match status" value="1"/>
</dbReference>
<evidence type="ECO:0000259" key="10">
    <source>
        <dbReference type="PROSITE" id="PS50109"/>
    </source>
</evidence>
<dbReference type="InterPro" id="IPR003660">
    <property type="entry name" value="HAMP_dom"/>
</dbReference>
<gene>
    <name evidence="13" type="primary">luxQ_2</name>
    <name evidence="13" type="ORF">AW0309160_01718</name>
</gene>
<dbReference type="SUPFAM" id="SSF47384">
    <property type="entry name" value="Homodimeric domain of signal transducing histidine kinase"/>
    <property type="match status" value="1"/>
</dbReference>
<comment type="catalytic activity">
    <reaction evidence="1">
        <text>ATP + protein L-histidine = ADP + protein N-phospho-L-histidine.</text>
        <dbReference type="EC" id="2.7.13.3"/>
    </reaction>
</comment>
<dbReference type="Gene3D" id="1.10.287.130">
    <property type="match status" value="1"/>
</dbReference>
<feature type="transmembrane region" description="Helical" evidence="9">
    <location>
        <begin position="142"/>
        <end position="165"/>
    </location>
</feature>
<dbReference type="CDD" id="cd16922">
    <property type="entry name" value="HATPase_EvgS-ArcB-TorS-like"/>
    <property type="match status" value="1"/>
</dbReference>
<dbReference type="SUPFAM" id="SSF158472">
    <property type="entry name" value="HAMP domain-like"/>
    <property type="match status" value="1"/>
</dbReference>
<dbReference type="InterPro" id="IPR005467">
    <property type="entry name" value="His_kinase_dom"/>
</dbReference>
<feature type="modified residue" description="4-aspartylphosphate" evidence="8">
    <location>
        <position position="535"/>
    </location>
</feature>
<keyword evidence="7" id="KW-0902">Two-component regulatory system</keyword>
<dbReference type="CDD" id="cd17546">
    <property type="entry name" value="REC_hyHK_CKI1_RcsC-like"/>
    <property type="match status" value="1"/>
</dbReference>
<keyword evidence="5" id="KW-0808">Transferase</keyword>
<dbReference type="Gene3D" id="6.10.340.10">
    <property type="match status" value="1"/>
</dbReference>
<dbReference type="PRINTS" id="PR00344">
    <property type="entry name" value="BCTRLSENSOR"/>
</dbReference>
<comment type="subcellular location">
    <subcellularLocation>
        <location evidence="2">Membrane</location>
    </subcellularLocation>
</comment>
<dbReference type="InterPro" id="IPR004358">
    <property type="entry name" value="Sig_transdc_His_kin-like_C"/>
</dbReference>
<dbReference type="EMBL" id="LR721750">
    <property type="protein sequence ID" value="VVV04334.1"/>
    <property type="molecule type" value="Genomic_DNA"/>
</dbReference>
<dbReference type="SUPFAM" id="SSF52172">
    <property type="entry name" value="CheY-like"/>
    <property type="match status" value="1"/>
</dbReference>
<dbReference type="PROSITE" id="PS50109">
    <property type="entry name" value="HIS_KIN"/>
    <property type="match status" value="1"/>
</dbReference>
<dbReference type="Gene3D" id="3.40.50.2300">
    <property type="match status" value="1"/>
</dbReference>
<evidence type="ECO:0000259" key="12">
    <source>
        <dbReference type="PROSITE" id="PS50885"/>
    </source>
</evidence>
<dbReference type="InterPro" id="IPR003661">
    <property type="entry name" value="HisK_dim/P_dom"/>
</dbReference>
<keyword evidence="9" id="KW-1133">Transmembrane helix</keyword>
<feature type="domain" description="Histidine kinase" evidence="10">
    <location>
        <begin position="244"/>
        <end position="464"/>
    </location>
</feature>
<protein>
    <recommendedName>
        <fullName evidence="3">histidine kinase</fullName>
        <ecNumber evidence="3">2.7.13.3</ecNumber>
    </recommendedName>
</protein>
<feature type="transmembrane region" description="Helical" evidence="9">
    <location>
        <begin position="7"/>
        <end position="26"/>
    </location>
</feature>
<feature type="domain" description="HAMP" evidence="12">
    <location>
        <begin position="163"/>
        <end position="215"/>
    </location>
</feature>
<dbReference type="EC" id="2.7.13.3" evidence="3"/>
<dbReference type="SUPFAM" id="SSF55874">
    <property type="entry name" value="ATPase domain of HSP90 chaperone/DNA topoisomerase II/histidine kinase"/>
    <property type="match status" value="1"/>
</dbReference>
<dbReference type="PROSITE" id="PS50885">
    <property type="entry name" value="HAMP"/>
    <property type="match status" value="1"/>
</dbReference>
<dbReference type="GO" id="GO:0016020">
    <property type="term" value="C:membrane"/>
    <property type="evidence" value="ECO:0007669"/>
    <property type="project" value="UniProtKB-SubCell"/>
</dbReference>
<dbReference type="GO" id="GO:0000155">
    <property type="term" value="F:phosphorelay sensor kinase activity"/>
    <property type="evidence" value="ECO:0007669"/>
    <property type="project" value="InterPro"/>
</dbReference>
<dbReference type="Gene3D" id="3.30.565.10">
    <property type="entry name" value="Histidine kinase-like ATPase, C-terminal domain"/>
    <property type="match status" value="1"/>
</dbReference>
<accession>A0A5Q4ZPL2</accession>
<dbReference type="PROSITE" id="PS50110">
    <property type="entry name" value="RESPONSE_REGULATORY"/>
    <property type="match status" value="1"/>
</dbReference>
<dbReference type="SMART" id="SM00388">
    <property type="entry name" value="HisKA"/>
    <property type="match status" value="1"/>
</dbReference>
<dbReference type="InterPro" id="IPR003594">
    <property type="entry name" value="HATPase_dom"/>
</dbReference>
<dbReference type="Pfam" id="PF00512">
    <property type="entry name" value="HisKA"/>
    <property type="match status" value="1"/>
</dbReference>
<dbReference type="CDD" id="cd00082">
    <property type="entry name" value="HisKA"/>
    <property type="match status" value="1"/>
</dbReference>
<evidence type="ECO:0000256" key="1">
    <source>
        <dbReference type="ARBA" id="ARBA00000085"/>
    </source>
</evidence>
<reference evidence="13" key="1">
    <citation type="submission" date="2019-09" db="EMBL/GenBank/DDBJ databases">
        <authorList>
            <person name="Hjerde E."/>
        </authorList>
    </citation>
    <scope>NUCLEOTIDE SEQUENCE</scope>
    <source>
        <strain evidence="13">06/09/160</strain>
    </source>
</reference>
<sequence>MKIITKFITLYSSILVLALLWLHFIWAPNLFEEQREQSIQFETAKLIILSNAIESNIITQDLAALFTTLEATLIENEYWTYLVVTQPNGTRLFPLEEDTASMNKYEKISYLIKIKEDKLANIHLFINFEHITDNVNSSVLPIYIGVVLVYLLFITFTLFIIYYLIFIPLNQLREDVEKVANGDLNIQFKDHSHDEIGQFNQSLSKLVMEIIDKGRNLEESEKRLKIQKERAENASQAKSNFVASMSHEIRTPMNAIMGSAQILKLTLKEKEQLDNVNQLIISSEHLLAILNDVLDLSKIEANKINLESESFNLLMSLSKECALHQSVINNEQVKLHFISSENAIEWVIGDVTRIMQIVKNLITNALKFTQKGEVRLTYSTKRVGNKAHIAISVSDTGIGIAEDKQQQIFEQFSQAESSITRRFGGSGLGLTIVTKLLDAMEGTISVESTEGKGSKFTINVTLKIDESIKSAINIKSKISQPKRQYKILLVDDNKVNVLIFSKYLKLAGHKYDVAHDGETAVNLVKENKYDAVLMDYHMPIMDGKEATLKIRGLEGNNKNTIIIGCTADAFNEARSELIECGQNEVITKPIKPEEFFNTLNQHVI</sequence>
<dbReference type="Pfam" id="PF00072">
    <property type="entry name" value="Response_reg"/>
    <property type="match status" value="1"/>
</dbReference>
<dbReference type="Pfam" id="PF02518">
    <property type="entry name" value="HATPase_c"/>
    <property type="match status" value="1"/>
</dbReference>
<evidence type="ECO:0000256" key="4">
    <source>
        <dbReference type="ARBA" id="ARBA00022553"/>
    </source>
</evidence>
<evidence type="ECO:0000256" key="7">
    <source>
        <dbReference type="ARBA" id="ARBA00023012"/>
    </source>
</evidence>
<evidence type="ECO:0000256" key="8">
    <source>
        <dbReference type="PROSITE-ProRule" id="PRU00169"/>
    </source>
</evidence>
<evidence type="ECO:0000259" key="11">
    <source>
        <dbReference type="PROSITE" id="PS50110"/>
    </source>
</evidence>
<dbReference type="InterPro" id="IPR001789">
    <property type="entry name" value="Sig_transdc_resp-reg_receiver"/>
</dbReference>
<evidence type="ECO:0000256" key="9">
    <source>
        <dbReference type="SAM" id="Phobius"/>
    </source>
</evidence>
<dbReference type="InterPro" id="IPR036890">
    <property type="entry name" value="HATPase_C_sf"/>
</dbReference>
<evidence type="ECO:0000256" key="2">
    <source>
        <dbReference type="ARBA" id="ARBA00004370"/>
    </source>
</evidence>
<name>A0A5Q4ZPL2_9GAMM</name>
<dbReference type="SMART" id="SM00387">
    <property type="entry name" value="HATPase_c"/>
    <property type="match status" value="1"/>
</dbReference>
<keyword evidence="6 13" id="KW-0418">Kinase</keyword>
<organism evidence="13">
    <name type="scientific">Aliivibrio wodanis</name>
    <dbReference type="NCBI Taxonomy" id="80852"/>
    <lineage>
        <taxon>Bacteria</taxon>
        <taxon>Pseudomonadati</taxon>
        <taxon>Pseudomonadota</taxon>
        <taxon>Gammaproteobacteria</taxon>
        <taxon>Vibrionales</taxon>
        <taxon>Vibrionaceae</taxon>
        <taxon>Aliivibrio</taxon>
    </lineage>
</organism>
<keyword evidence="9" id="KW-0472">Membrane</keyword>
<evidence type="ECO:0000256" key="6">
    <source>
        <dbReference type="ARBA" id="ARBA00022777"/>
    </source>
</evidence>
<keyword evidence="9" id="KW-0812">Transmembrane</keyword>
<proteinExistence type="predicted"/>
<dbReference type="AlphaFoldDB" id="A0A5Q4ZPL2"/>